<evidence type="ECO:0000313" key="1">
    <source>
        <dbReference type="EMBL" id="QCT06270.1"/>
    </source>
</evidence>
<evidence type="ECO:0000313" key="2">
    <source>
        <dbReference type="Proteomes" id="UP000301475"/>
    </source>
</evidence>
<evidence type="ECO:0008006" key="3">
    <source>
        <dbReference type="Google" id="ProtNLM"/>
    </source>
</evidence>
<dbReference type="InterPro" id="IPR037063">
    <property type="entry name" value="PHb_sf"/>
</dbReference>
<proteinExistence type="predicted"/>
<dbReference type="Proteomes" id="UP000301475">
    <property type="component" value="Chromosome"/>
</dbReference>
<dbReference type="EMBL" id="CP039381">
    <property type="protein sequence ID" value="QCT06270.1"/>
    <property type="molecule type" value="Genomic_DNA"/>
</dbReference>
<name>A0A4P8XWB0_9FIRM</name>
<dbReference type="AlphaFoldDB" id="A0A4P8XWB0"/>
<keyword evidence="2" id="KW-1185">Reference proteome</keyword>
<dbReference type="OrthoDB" id="5145573at2"/>
<accession>A0A4P8XWB0</accession>
<dbReference type="KEGG" id="ruj:E5Z56_02395"/>
<gene>
    <name evidence="1" type="ORF">E5Z56_02395</name>
</gene>
<protein>
    <recommendedName>
        <fullName evidence="3">PH domain-containing protein</fullName>
    </recommendedName>
</protein>
<sequence>MNNLNLMPNEAVILKNDSVSRYEGKSFGNSGELVLTNMNLFFIVQKGFFGNKQEVQKFPLNQVKVIDGKAQLRVSNDNNLEIYFMNGQQSFSFSSFGKRDSVKWANAVSKALTGHEADLTDDEKSYIAGVGAVADTLKNTFGSFKKGLGINEKEPERTTTRCMSCRAPLAGIKGQIVKCKYCDTEQTI</sequence>
<dbReference type="Gene3D" id="2.30.29.50">
    <property type="entry name" value="Bacterial Pleckstrin homology domain"/>
    <property type="match status" value="1"/>
</dbReference>
<reference evidence="1 2" key="1">
    <citation type="submission" date="2019-04" db="EMBL/GenBank/DDBJ databases">
        <authorList>
            <person name="Embree M."/>
            <person name="Gaffney J.R."/>
        </authorList>
    </citation>
    <scope>NUCLEOTIDE SEQUENCE [LARGE SCALE GENOMIC DNA]</scope>
    <source>
        <strain evidence="1 2">JE7A12</strain>
    </source>
</reference>
<dbReference type="RefSeq" id="WP_138156357.1">
    <property type="nucleotide sequence ID" value="NZ_CP039381.1"/>
</dbReference>
<organism evidence="1 2">
    <name type="scientific">Ruminococcus bovis</name>
    <dbReference type="NCBI Taxonomy" id="2564099"/>
    <lineage>
        <taxon>Bacteria</taxon>
        <taxon>Bacillati</taxon>
        <taxon>Bacillota</taxon>
        <taxon>Clostridia</taxon>
        <taxon>Eubacteriales</taxon>
        <taxon>Oscillospiraceae</taxon>
        <taxon>Ruminococcus</taxon>
    </lineage>
</organism>